<evidence type="ECO:0000256" key="1">
    <source>
        <dbReference type="SAM" id="MobiDB-lite"/>
    </source>
</evidence>
<sequence length="102" mass="11515">MACGQLKSVPIASIWHERQRALSAEPDETLREILGISSDTAAADKLLTKLQSILPPVIHLLAEYATQDEFDQFMQEFDTAMNGMQSELEERKQRSKDLNARP</sequence>
<feature type="region of interest" description="Disordered" evidence="1">
    <location>
        <begin position="81"/>
        <end position="102"/>
    </location>
</feature>
<organism evidence="2 3">
    <name type="scientific">Candidatus Chisholmbacteria bacterium RIFCSPHIGHO2_01_FULL_52_32</name>
    <dbReference type="NCBI Taxonomy" id="1797591"/>
    <lineage>
        <taxon>Bacteria</taxon>
        <taxon>Candidatus Chisholmiibacteriota</taxon>
    </lineage>
</organism>
<dbReference type="Proteomes" id="UP000179233">
    <property type="component" value="Unassembled WGS sequence"/>
</dbReference>
<proteinExistence type="predicted"/>
<protein>
    <submittedName>
        <fullName evidence="2">Uncharacterized protein</fullName>
    </submittedName>
</protein>
<dbReference type="EMBL" id="MHCJ01000003">
    <property type="protein sequence ID" value="OGY18118.1"/>
    <property type="molecule type" value="Genomic_DNA"/>
</dbReference>
<comment type="caution">
    <text evidence="2">The sequence shown here is derived from an EMBL/GenBank/DDBJ whole genome shotgun (WGS) entry which is preliminary data.</text>
</comment>
<name>A0A1G1VRT8_9BACT</name>
<feature type="compositionally biased region" description="Basic and acidic residues" evidence="1">
    <location>
        <begin position="88"/>
        <end position="102"/>
    </location>
</feature>
<gene>
    <name evidence="2" type="ORF">A2786_01195</name>
</gene>
<evidence type="ECO:0000313" key="2">
    <source>
        <dbReference type="EMBL" id="OGY18118.1"/>
    </source>
</evidence>
<evidence type="ECO:0000313" key="3">
    <source>
        <dbReference type="Proteomes" id="UP000179233"/>
    </source>
</evidence>
<reference evidence="2 3" key="1">
    <citation type="journal article" date="2016" name="Nat. Commun.">
        <title>Thousands of microbial genomes shed light on interconnected biogeochemical processes in an aquifer system.</title>
        <authorList>
            <person name="Anantharaman K."/>
            <person name="Brown C.T."/>
            <person name="Hug L.A."/>
            <person name="Sharon I."/>
            <person name="Castelle C.J."/>
            <person name="Probst A.J."/>
            <person name="Thomas B.C."/>
            <person name="Singh A."/>
            <person name="Wilkins M.J."/>
            <person name="Karaoz U."/>
            <person name="Brodie E.L."/>
            <person name="Williams K.H."/>
            <person name="Hubbard S.S."/>
            <person name="Banfield J.F."/>
        </authorList>
    </citation>
    <scope>NUCLEOTIDE SEQUENCE [LARGE SCALE GENOMIC DNA]</scope>
</reference>
<accession>A0A1G1VRT8</accession>
<dbReference type="AlphaFoldDB" id="A0A1G1VRT8"/>